<sequence length="93" mass="10200">MTVVKTRQVGNSISLTIPKELGIEIGQEYTVYKASDGSLLFSPSNELLLEKATDDLIREKLISELGAKIDKNLADIQAGNYMTLDKIEESLLG</sequence>
<evidence type="ECO:0000313" key="1">
    <source>
        <dbReference type="EMBL" id="GGE26958.1"/>
    </source>
</evidence>
<comment type="caution">
    <text evidence="1">The sequence shown here is derived from an EMBL/GenBank/DDBJ whole genome shotgun (WGS) entry which is preliminary data.</text>
</comment>
<dbReference type="RefSeq" id="WP_068993572.1">
    <property type="nucleotide sequence ID" value="NZ_BMJN01000005.1"/>
</dbReference>
<reference evidence="1" key="1">
    <citation type="journal article" date="2014" name="Int. J. Syst. Evol. Microbiol.">
        <title>Complete genome sequence of Corynebacterium casei LMG S-19264T (=DSM 44701T), isolated from a smear-ripened cheese.</title>
        <authorList>
            <consortium name="US DOE Joint Genome Institute (JGI-PGF)"/>
            <person name="Walter F."/>
            <person name="Albersmeier A."/>
            <person name="Kalinowski J."/>
            <person name="Ruckert C."/>
        </authorList>
    </citation>
    <scope>NUCLEOTIDE SEQUENCE</scope>
    <source>
        <strain evidence="1">CGMCC 1.15533</strain>
    </source>
</reference>
<reference evidence="1" key="2">
    <citation type="submission" date="2020-09" db="EMBL/GenBank/DDBJ databases">
        <authorList>
            <person name="Sun Q."/>
            <person name="Zhou Y."/>
        </authorList>
    </citation>
    <scope>NUCLEOTIDE SEQUENCE</scope>
    <source>
        <strain evidence="1">CGMCC 1.15533</strain>
    </source>
</reference>
<evidence type="ECO:0000313" key="2">
    <source>
        <dbReference type="Proteomes" id="UP000660801"/>
    </source>
</evidence>
<name>A0A917EE32_9STRE</name>
<dbReference type="NCBIfam" id="NF047400">
    <property type="entry name" value="MazE_PemI_antitoxin"/>
    <property type="match status" value="1"/>
</dbReference>
<evidence type="ECO:0008006" key="3">
    <source>
        <dbReference type="Google" id="ProtNLM"/>
    </source>
</evidence>
<gene>
    <name evidence="1" type="ORF">GCM10011510_05200</name>
</gene>
<dbReference type="EMBL" id="BMJN01000005">
    <property type="protein sequence ID" value="GGE26958.1"/>
    <property type="molecule type" value="Genomic_DNA"/>
</dbReference>
<dbReference type="Proteomes" id="UP000660801">
    <property type="component" value="Unassembled WGS sequence"/>
</dbReference>
<dbReference type="AlphaFoldDB" id="A0A917EE32"/>
<protein>
    <recommendedName>
        <fullName evidence="3">AbrB family transcriptional regulator</fullName>
    </recommendedName>
</protein>
<proteinExistence type="predicted"/>
<accession>A0A917EE32</accession>
<keyword evidence="2" id="KW-1185">Reference proteome</keyword>
<dbReference type="OrthoDB" id="71707at2"/>
<organism evidence="1 2">
    <name type="scientific">Streptococcus himalayensis</name>
    <dbReference type="NCBI Taxonomy" id="1888195"/>
    <lineage>
        <taxon>Bacteria</taxon>
        <taxon>Bacillati</taxon>
        <taxon>Bacillota</taxon>
        <taxon>Bacilli</taxon>
        <taxon>Lactobacillales</taxon>
        <taxon>Streptococcaceae</taxon>
        <taxon>Streptococcus</taxon>
    </lineage>
</organism>